<reference evidence="2 3" key="1">
    <citation type="submission" date="2024-03" db="EMBL/GenBank/DDBJ databases">
        <title>Community enrichment and isolation of bacterial strains for fucoidan degradation.</title>
        <authorList>
            <person name="Sichert A."/>
        </authorList>
    </citation>
    <scope>NUCLEOTIDE SEQUENCE [LARGE SCALE GENOMIC DNA]</scope>
    <source>
        <strain evidence="2 3">AS62</strain>
    </source>
</reference>
<feature type="region of interest" description="Disordered" evidence="1">
    <location>
        <begin position="1"/>
        <end position="21"/>
    </location>
</feature>
<protein>
    <submittedName>
        <fullName evidence="2">Uncharacterized protein</fullName>
    </submittedName>
</protein>
<organism evidence="2 3">
    <name type="scientific">Ahrensia kielensis</name>
    <dbReference type="NCBI Taxonomy" id="76980"/>
    <lineage>
        <taxon>Bacteria</taxon>
        <taxon>Pseudomonadati</taxon>
        <taxon>Pseudomonadota</taxon>
        <taxon>Alphaproteobacteria</taxon>
        <taxon>Hyphomicrobiales</taxon>
        <taxon>Ahrensiaceae</taxon>
        <taxon>Ahrensia</taxon>
    </lineage>
</organism>
<sequence>MPNENEKKIEANRSGSETRQMAEQLKLRLPSSLNQRLVRMAGGQKQRAQYVRGLIEDDLNQRGTGTKKIKTDASPNIKTIRWSASDRDLLKVLHRDMYGLNGRQVALCRDLRISGVDSETRKQTEQLLADLRKVLSQTKSLVELKLEEISQSTDQLP</sequence>
<keyword evidence="3" id="KW-1185">Reference proteome</keyword>
<proteinExistence type="predicted"/>
<dbReference type="EMBL" id="JBBMQO010000003">
    <property type="protein sequence ID" value="MEM5501219.1"/>
    <property type="molecule type" value="Genomic_DNA"/>
</dbReference>
<name>A0ABU9T513_9HYPH</name>
<dbReference type="RefSeq" id="WP_342847758.1">
    <property type="nucleotide sequence ID" value="NZ_JBBMQO010000003.1"/>
</dbReference>
<evidence type="ECO:0000313" key="3">
    <source>
        <dbReference type="Proteomes" id="UP001477870"/>
    </source>
</evidence>
<comment type="caution">
    <text evidence="2">The sequence shown here is derived from an EMBL/GenBank/DDBJ whole genome shotgun (WGS) entry which is preliminary data.</text>
</comment>
<accession>A0ABU9T513</accession>
<feature type="compositionally biased region" description="Basic and acidic residues" evidence="1">
    <location>
        <begin position="1"/>
        <end position="11"/>
    </location>
</feature>
<evidence type="ECO:0000256" key="1">
    <source>
        <dbReference type="SAM" id="MobiDB-lite"/>
    </source>
</evidence>
<evidence type="ECO:0000313" key="2">
    <source>
        <dbReference type="EMBL" id="MEM5501219.1"/>
    </source>
</evidence>
<dbReference type="Proteomes" id="UP001477870">
    <property type="component" value="Unassembled WGS sequence"/>
</dbReference>
<gene>
    <name evidence="2" type="ORF">WNY59_06415</name>
</gene>